<dbReference type="PANTHER" id="PTHR43513:SF1">
    <property type="entry name" value="ANAEROBIC SULFITE REDUCTASE SUBUNIT B"/>
    <property type="match status" value="1"/>
</dbReference>
<dbReference type="InterPro" id="IPR012165">
    <property type="entry name" value="Cyt_c3_hydrogenase_gsu"/>
</dbReference>
<dbReference type="Pfam" id="PF10418">
    <property type="entry name" value="DHODB_Fe-S_bind"/>
    <property type="match status" value="1"/>
</dbReference>
<evidence type="ECO:0000259" key="2">
    <source>
        <dbReference type="PROSITE" id="PS51384"/>
    </source>
</evidence>
<dbReference type="PRINTS" id="PR00371">
    <property type="entry name" value="FPNCR"/>
</dbReference>
<dbReference type="InterPro" id="IPR017927">
    <property type="entry name" value="FAD-bd_FR_type"/>
</dbReference>
<keyword evidence="1" id="KW-0479">Metal-binding</keyword>
<dbReference type="InterPro" id="IPR050353">
    <property type="entry name" value="PyrK_electron_transfer"/>
</dbReference>
<evidence type="ECO:0000256" key="1">
    <source>
        <dbReference type="PIRSR" id="PIRSR006816-2"/>
    </source>
</evidence>
<dbReference type="Proteomes" id="UP000199305">
    <property type="component" value="Unassembled WGS sequence"/>
</dbReference>
<feature type="domain" description="FAD-binding FR-type" evidence="2">
    <location>
        <begin position="1"/>
        <end position="98"/>
    </location>
</feature>
<feature type="binding site" evidence="1">
    <location>
        <position position="237"/>
    </location>
    <ligand>
        <name>[2Fe-2S] cluster</name>
        <dbReference type="ChEBI" id="CHEBI:190135"/>
    </ligand>
</feature>
<dbReference type="PRINTS" id="PR00406">
    <property type="entry name" value="CYTB5RDTASE"/>
</dbReference>
<sequence>MIPAVYRIERRIEEMPGTFTLSLLPGAREEVVSLRPGQFNMLYAFGAGEVPISSSGTADTPGLVHTIRAQGAVTRALERLREGDTLGLRGPFGNGWPVARLAGRELLVIAGGLGLAPLRPIIYAQLQGSMNVHSVRLFYGARRPAEVLYRSELEQWGRALEVVATVDHADVNWPGRVGVITAPLSTAQLDPQHTVAFICGPEIMMRFCVQLLMGKGISPANIYLSMERNMKCATGHCGHCQWGPNFICRDGPVFRYSDIRGWWQIPAL</sequence>
<dbReference type="SUPFAM" id="SSF52343">
    <property type="entry name" value="Ferredoxin reductase-like, C-terminal NADP-linked domain"/>
    <property type="match status" value="1"/>
</dbReference>
<dbReference type="GO" id="GO:0050660">
    <property type="term" value="F:flavin adenine dinucleotide binding"/>
    <property type="evidence" value="ECO:0007669"/>
    <property type="project" value="InterPro"/>
</dbReference>
<dbReference type="PIRSF" id="PIRSF006816">
    <property type="entry name" value="Cyc3_hyd_g"/>
    <property type="match status" value="1"/>
</dbReference>
<reference evidence="4" key="1">
    <citation type="submission" date="2016-10" db="EMBL/GenBank/DDBJ databases">
        <authorList>
            <person name="Varghese N."/>
            <person name="Submissions S."/>
        </authorList>
    </citation>
    <scope>NUCLEOTIDE SEQUENCE [LARGE SCALE GENOMIC DNA]</scope>
    <source>
        <strain evidence="4">CGMCC 1.10658</strain>
    </source>
</reference>
<gene>
    <name evidence="3" type="ORF">SAMN05216212_1744</name>
</gene>
<name>A0A1G8ZV32_9GAMM</name>
<keyword evidence="1" id="KW-0001">2Fe-2S</keyword>
<dbReference type="Gene3D" id="3.40.50.80">
    <property type="entry name" value="Nucleotide-binding domain of ferredoxin-NADP reductase (FNR) module"/>
    <property type="match status" value="1"/>
</dbReference>
<dbReference type="Gene3D" id="2.40.30.10">
    <property type="entry name" value="Translation factors"/>
    <property type="match status" value="1"/>
</dbReference>
<feature type="binding site" evidence="1">
    <location>
        <position position="232"/>
    </location>
    <ligand>
        <name>[2Fe-2S] cluster</name>
        <dbReference type="ChEBI" id="CHEBI:190135"/>
    </ligand>
</feature>
<dbReference type="STRING" id="658219.SAMN05216212_1744"/>
<evidence type="ECO:0000313" key="3">
    <source>
        <dbReference type="EMBL" id="SDK18225.1"/>
    </source>
</evidence>
<dbReference type="CDD" id="cd06221">
    <property type="entry name" value="sulfite_reductase_like"/>
    <property type="match status" value="1"/>
</dbReference>
<comment type="cofactor">
    <cofactor evidence="1">
        <name>[2Fe-2S] cluster</name>
        <dbReference type="ChEBI" id="CHEBI:190135"/>
    </cofactor>
    <text evidence="1">Binds 1 [2Fe-2S] cluster per subunit.</text>
</comment>
<dbReference type="GO" id="GO:0016491">
    <property type="term" value="F:oxidoreductase activity"/>
    <property type="evidence" value="ECO:0007669"/>
    <property type="project" value="InterPro"/>
</dbReference>
<proteinExistence type="predicted"/>
<feature type="binding site" evidence="1">
    <location>
        <position position="248"/>
    </location>
    <ligand>
        <name>[2Fe-2S] cluster</name>
        <dbReference type="ChEBI" id="CHEBI:190135"/>
    </ligand>
</feature>
<dbReference type="InterPro" id="IPR001709">
    <property type="entry name" value="Flavoprot_Pyr_Nucl_cyt_Rdtase"/>
</dbReference>
<dbReference type="AlphaFoldDB" id="A0A1G8ZV32"/>
<dbReference type="GO" id="GO:0006221">
    <property type="term" value="P:pyrimidine nucleotide biosynthetic process"/>
    <property type="evidence" value="ECO:0007669"/>
    <property type="project" value="InterPro"/>
</dbReference>
<dbReference type="GO" id="GO:0046872">
    <property type="term" value="F:metal ion binding"/>
    <property type="evidence" value="ECO:0007669"/>
    <property type="project" value="UniProtKB-KW"/>
</dbReference>
<dbReference type="EMBL" id="FNFH01000003">
    <property type="protein sequence ID" value="SDK18225.1"/>
    <property type="molecule type" value="Genomic_DNA"/>
</dbReference>
<dbReference type="PROSITE" id="PS51384">
    <property type="entry name" value="FAD_FR"/>
    <property type="match status" value="1"/>
</dbReference>
<dbReference type="InterPro" id="IPR001433">
    <property type="entry name" value="OxRdtase_FAD/NAD-bd"/>
</dbReference>
<protein>
    <submittedName>
        <fullName evidence="3">NAD(P)H-flavin reductase</fullName>
    </submittedName>
</protein>
<dbReference type="InterPro" id="IPR019480">
    <property type="entry name" value="Dihydroorotate_DH_Fe-S-bd"/>
</dbReference>
<keyword evidence="4" id="KW-1185">Reference proteome</keyword>
<dbReference type="RefSeq" id="WP_245720653.1">
    <property type="nucleotide sequence ID" value="NZ_FNFH01000003.1"/>
</dbReference>
<dbReference type="PANTHER" id="PTHR43513">
    <property type="entry name" value="DIHYDROOROTATE DEHYDROGENASE B (NAD(+)), ELECTRON TRANSFER SUBUNIT"/>
    <property type="match status" value="1"/>
</dbReference>
<organism evidence="3 4">
    <name type="scientific">Microbulbifer yueqingensis</name>
    <dbReference type="NCBI Taxonomy" id="658219"/>
    <lineage>
        <taxon>Bacteria</taxon>
        <taxon>Pseudomonadati</taxon>
        <taxon>Pseudomonadota</taxon>
        <taxon>Gammaproteobacteria</taxon>
        <taxon>Cellvibrionales</taxon>
        <taxon>Microbulbiferaceae</taxon>
        <taxon>Microbulbifer</taxon>
    </lineage>
</organism>
<evidence type="ECO:0000313" key="4">
    <source>
        <dbReference type="Proteomes" id="UP000199305"/>
    </source>
</evidence>
<dbReference type="Pfam" id="PF00175">
    <property type="entry name" value="NAD_binding_1"/>
    <property type="match status" value="1"/>
</dbReference>
<accession>A0A1G8ZV32</accession>
<feature type="binding site" evidence="1">
    <location>
        <position position="240"/>
    </location>
    <ligand>
        <name>[2Fe-2S] cluster</name>
        <dbReference type="ChEBI" id="CHEBI:190135"/>
    </ligand>
</feature>
<keyword evidence="1" id="KW-0411">Iron-sulfur</keyword>
<dbReference type="InterPro" id="IPR039261">
    <property type="entry name" value="FNR_nucleotide-bd"/>
</dbReference>
<dbReference type="SUPFAM" id="SSF63380">
    <property type="entry name" value="Riboflavin synthase domain-like"/>
    <property type="match status" value="1"/>
</dbReference>
<dbReference type="GO" id="GO:0051537">
    <property type="term" value="F:2 iron, 2 sulfur cluster binding"/>
    <property type="evidence" value="ECO:0007669"/>
    <property type="project" value="UniProtKB-KW"/>
</dbReference>
<dbReference type="InterPro" id="IPR017938">
    <property type="entry name" value="Riboflavin_synthase-like_b-brl"/>
</dbReference>
<keyword evidence="1" id="KW-0408">Iron</keyword>